<gene>
    <name evidence="1" type="ORF">Tco_0875385</name>
</gene>
<dbReference type="Proteomes" id="UP001151760">
    <property type="component" value="Unassembled WGS sequence"/>
</dbReference>
<comment type="caution">
    <text evidence="1">The sequence shown here is derived from an EMBL/GenBank/DDBJ whole genome shotgun (WGS) entry which is preliminary data.</text>
</comment>
<evidence type="ECO:0000313" key="1">
    <source>
        <dbReference type="EMBL" id="GJT16679.1"/>
    </source>
</evidence>
<protein>
    <recommendedName>
        <fullName evidence="3">Clathrin light chain</fullName>
    </recommendedName>
</protein>
<keyword evidence="2" id="KW-1185">Reference proteome</keyword>
<accession>A0ABQ5BU85</accession>
<proteinExistence type="predicted"/>
<sequence length="147" mass="16736">MSHDMEFDFVFDAAKEVSTAEKDVSTGEQVSTTGAAVTTASVASVVKDKGKGKMDESEKVKTKTKLQQEQEIYDFEAAMRLQAELEEEERQRIALVHEPASSFNVEEWEDIQARVKADEELVQWLQAEEREKYTEAEQARMLTELIN</sequence>
<evidence type="ECO:0008006" key="3">
    <source>
        <dbReference type="Google" id="ProtNLM"/>
    </source>
</evidence>
<name>A0ABQ5BU85_9ASTR</name>
<organism evidence="1 2">
    <name type="scientific">Tanacetum coccineum</name>
    <dbReference type="NCBI Taxonomy" id="301880"/>
    <lineage>
        <taxon>Eukaryota</taxon>
        <taxon>Viridiplantae</taxon>
        <taxon>Streptophyta</taxon>
        <taxon>Embryophyta</taxon>
        <taxon>Tracheophyta</taxon>
        <taxon>Spermatophyta</taxon>
        <taxon>Magnoliopsida</taxon>
        <taxon>eudicotyledons</taxon>
        <taxon>Gunneridae</taxon>
        <taxon>Pentapetalae</taxon>
        <taxon>asterids</taxon>
        <taxon>campanulids</taxon>
        <taxon>Asterales</taxon>
        <taxon>Asteraceae</taxon>
        <taxon>Asteroideae</taxon>
        <taxon>Anthemideae</taxon>
        <taxon>Anthemidinae</taxon>
        <taxon>Tanacetum</taxon>
    </lineage>
</organism>
<dbReference type="EMBL" id="BQNB010013495">
    <property type="protein sequence ID" value="GJT16679.1"/>
    <property type="molecule type" value="Genomic_DNA"/>
</dbReference>
<reference evidence="1" key="1">
    <citation type="journal article" date="2022" name="Int. J. Mol. Sci.">
        <title>Draft Genome of Tanacetum Coccineum: Genomic Comparison of Closely Related Tanacetum-Family Plants.</title>
        <authorList>
            <person name="Yamashiro T."/>
            <person name="Shiraishi A."/>
            <person name="Nakayama K."/>
            <person name="Satake H."/>
        </authorList>
    </citation>
    <scope>NUCLEOTIDE SEQUENCE</scope>
</reference>
<reference evidence="1" key="2">
    <citation type="submission" date="2022-01" db="EMBL/GenBank/DDBJ databases">
        <authorList>
            <person name="Yamashiro T."/>
            <person name="Shiraishi A."/>
            <person name="Satake H."/>
            <person name="Nakayama K."/>
        </authorList>
    </citation>
    <scope>NUCLEOTIDE SEQUENCE</scope>
</reference>
<evidence type="ECO:0000313" key="2">
    <source>
        <dbReference type="Proteomes" id="UP001151760"/>
    </source>
</evidence>